<evidence type="ECO:0000259" key="2">
    <source>
        <dbReference type="PROSITE" id="PS50263"/>
    </source>
</evidence>
<dbReference type="RefSeq" id="WP_091325682.1">
    <property type="nucleotide sequence ID" value="NZ_FOSW01000008.1"/>
</dbReference>
<feature type="domain" description="CN hydrolase" evidence="2">
    <location>
        <begin position="2"/>
        <end position="253"/>
    </location>
</feature>
<keyword evidence="4" id="KW-1185">Reference proteome</keyword>
<evidence type="ECO:0000313" key="4">
    <source>
        <dbReference type="Proteomes" id="UP000199152"/>
    </source>
</evidence>
<dbReference type="InterPro" id="IPR036526">
    <property type="entry name" value="C-N_Hydrolase_sf"/>
</dbReference>
<dbReference type="Proteomes" id="UP000199152">
    <property type="component" value="Unassembled WGS sequence"/>
</dbReference>
<dbReference type="InterPro" id="IPR001110">
    <property type="entry name" value="UPF0012_CS"/>
</dbReference>
<evidence type="ECO:0000313" key="3">
    <source>
        <dbReference type="EMBL" id="SFL24116.1"/>
    </source>
</evidence>
<dbReference type="Gene3D" id="3.60.110.10">
    <property type="entry name" value="Carbon-nitrogen hydrolase"/>
    <property type="match status" value="1"/>
</dbReference>
<dbReference type="GO" id="GO:0016787">
    <property type="term" value="F:hydrolase activity"/>
    <property type="evidence" value="ECO:0007669"/>
    <property type="project" value="UniProtKB-KW"/>
</dbReference>
<dbReference type="PROSITE" id="PS50263">
    <property type="entry name" value="CN_HYDROLASE"/>
    <property type="match status" value="1"/>
</dbReference>
<name>A0A1I4G4V8_9ACTN</name>
<dbReference type="PROSITE" id="PS01227">
    <property type="entry name" value="UPF0012"/>
    <property type="match status" value="1"/>
</dbReference>
<sequence>MLQVRVVQVAYGDDESVEQRVTRVAQLVRQQQDADLIVLPELWSHGGFAHSAWRARAEPLTGPTVAALSAAVRETGAVVHIGSLVERVASGSSPGPEGRGLWNTSVVLGPDGQIRATYRKVHRFGFGEGEPVLLEAGEEIVTSELTGRRGGGVTLGLATCYDLRFPEMFRALLDAGSEVFVVPAAWPLARVEHWQLLGRARALENQCFVIQCNTAGTHSGVAMGGNSQVVGPDGAVLARAGVGEEVLSVALDLAELEDFRSSFPVLGDRRLLPSSGHDS</sequence>
<accession>A0A1I4G4V8</accession>
<dbReference type="AlphaFoldDB" id="A0A1I4G4V8"/>
<dbReference type="InParanoid" id="A0A1I4G4V8"/>
<dbReference type="SUPFAM" id="SSF56317">
    <property type="entry name" value="Carbon-nitrogen hydrolase"/>
    <property type="match status" value="1"/>
</dbReference>
<dbReference type="PANTHER" id="PTHR23088:SF27">
    <property type="entry name" value="DEAMINATED GLUTATHIONE AMIDASE"/>
    <property type="match status" value="1"/>
</dbReference>
<gene>
    <name evidence="3" type="ORF">SAMN04488085_108116</name>
</gene>
<evidence type="ECO:0000256" key="1">
    <source>
        <dbReference type="ARBA" id="ARBA00010613"/>
    </source>
</evidence>
<dbReference type="EMBL" id="FOSW01000008">
    <property type="protein sequence ID" value="SFL24116.1"/>
    <property type="molecule type" value="Genomic_DNA"/>
</dbReference>
<organism evidence="3 4">
    <name type="scientific">Geodermatophilus ruber</name>
    <dbReference type="NCBI Taxonomy" id="504800"/>
    <lineage>
        <taxon>Bacteria</taxon>
        <taxon>Bacillati</taxon>
        <taxon>Actinomycetota</taxon>
        <taxon>Actinomycetes</taxon>
        <taxon>Geodermatophilales</taxon>
        <taxon>Geodermatophilaceae</taxon>
        <taxon>Geodermatophilus</taxon>
    </lineage>
</organism>
<keyword evidence="3" id="KW-0378">Hydrolase</keyword>
<comment type="similarity">
    <text evidence="1">Belongs to the carbon-nitrogen hydrolase superfamily. NIT1/NIT2 family.</text>
</comment>
<reference evidence="4" key="1">
    <citation type="submission" date="2016-10" db="EMBL/GenBank/DDBJ databases">
        <authorList>
            <person name="Varghese N."/>
            <person name="Submissions S."/>
        </authorList>
    </citation>
    <scope>NUCLEOTIDE SEQUENCE [LARGE SCALE GENOMIC DNA]</scope>
    <source>
        <strain evidence="4">DSM 45317</strain>
    </source>
</reference>
<dbReference type="CDD" id="cd07583">
    <property type="entry name" value="nitrilase_5"/>
    <property type="match status" value="1"/>
</dbReference>
<dbReference type="InterPro" id="IPR003010">
    <property type="entry name" value="C-N_Hydrolase"/>
</dbReference>
<proteinExistence type="inferred from homology"/>
<dbReference type="PANTHER" id="PTHR23088">
    <property type="entry name" value="NITRILASE-RELATED"/>
    <property type="match status" value="1"/>
</dbReference>
<dbReference type="STRING" id="504800.SAMN04488085_108116"/>
<dbReference type="OrthoDB" id="9811121at2"/>
<protein>
    <submittedName>
        <fullName evidence="3">Carbon-nitrogen hydrolase</fullName>
    </submittedName>
</protein>
<dbReference type="Pfam" id="PF00795">
    <property type="entry name" value="CN_hydrolase"/>
    <property type="match status" value="1"/>
</dbReference>